<dbReference type="AlphaFoldDB" id="A0AAD3DC33"/>
<gene>
    <name evidence="4" type="ORF">CTEN210_17022</name>
</gene>
<keyword evidence="5" id="KW-1185">Reference proteome</keyword>
<evidence type="ECO:0000259" key="3">
    <source>
        <dbReference type="Pfam" id="PF00685"/>
    </source>
</evidence>
<dbReference type="InterPro" id="IPR000863">
    <property type="entry name" value="Sulfotransferase_dom"/>
</dbReference>
<dbReference type="InterPro" id="IPR027417">
    <property type="entry name" value="P-loop_NTPase"/>
</dbReference>
<evidence type="ECO:0000313" key="4">
    <source>
        <dbReference type="EMBL" id="GFH60546.1"/>
    </source>
</evidence>
<name>A0AAD3DC33_9STRA</name>
<dbReference type="SUPFAM" id="SSF52540">
    <property type="entry name" value="P-loop containing nucleoside triphosphate hydrolases"/>
    <property type="match status" value="1"/>
</dbReference>
<evidence type="ECO:0000313" key="5">
    <source>
        <dbReference type="Proteomes" id="UP001054902"/>
    </source>
</evidence>
<sequence>MKPMPLLTISSKETIEKCANLEVQDSDIFLCSYPKSGTTWSQFIVISLVLLQRKKENLQDVEYGHVSEFAPFFEIDPHWDGENLISSICEKHKLLGRRIFNTHLRGDILPKRVQKGGKSIGKFVYITRNPLDVCVSFYHHLSHQMEGRYEKSLEEFYEEWVNGEIPFGSWSDHIVSYANLMANDEVLHISYEDLLLDPKSCLIRLVEFLELDQIKEKDIMSLLPTFSFASMKKDITRFQPKSVTWIGNFSFLRKGLIGDNKNELQEEIRKDYSDNLKKLVESFEHDSSIARALSMYVE</sequence>
<dbReference type="PANTHER" id="PTHR11783">
    <property type="entry name" value="SULFOTRANSFERASE SULT"/>
    <property type="match status" value="1"/>
</dbReference>
<dbReference type="Proteomes" id="UP001054902">
    <property type="component" value="Unassembled WGS sequence"/>
</dbReference>
<reference evidence="4 5" key="1">
    <citation type="journal article" date="2021" name="Sci. Rep.">
        <title>The genome of the diatom Chaetoceros tenuissimus carries an ancient integrated fragment of an extant virus.</title>
        <authorList>
            <person name="Hongo Y."/>
            <person name="Kimura K."/>
            <person name="Takaki Y."/>
            <person name="Yoshida Y."/>
            <person name="Baba S."/>
            <person name="Kobayashi G."/>
            <person name="Nagasaki K."/>
            <person name="Hano T."/>
            <person name="Tomaru Y."/>
        </authorList>
    </citation>
    <scope>NUCLEOTIDE SEQUENCE [LARGE SCALE GENOMIC DNA]</scope>
    <source>
        <strain evidence="4 5">NIES-3715</strain>
    </source>
</reference>
<evidence type="ECO:0000256" key="1">
    <source>
        <dbReference type="ARBA" id="ARBA00005771"/>
    </source>
</evidence>
<evidence type="ECO:0000256" key="2">
    <source>
        <dbReference type="ARBA" id="ARBA00022679"/>
    </source>
</evidence>
<keyword evidence="2" id="KW-0808">Transferase</keyword>
<proteinExistence type="inferred from homology"/>
<dbReference type="EMBL" id="BLLK01000069">
    <property type="protein sequence ID" value="GFH60546.1"/>
    <property type="molecule type" value="Genomic_DNA"/>
</dbReference>
<dbReference type="Gene3D" id="3.40.50.300">
    <property type="entry name" value="P-loop containing nucleotide triphosphate hydrolases"/>
    <property type="match status" value="1"/>
</dbReference>
<dbReference type="GO" id="GO:0008146">
    <property type="term" value="F:sulfotransferase activity"/>
    <property type="evidence" value="ECO:0007669"/>
    <property type="project" value="InterPro"/>
</dbReference>
<feature type="domain" description="Sulfotransferase" evidence="3">
    <location>
        <begin position="25"/>
        <end position="278"/>
    </location>
</feature>
<accession>A0AAD3DC33</accession>
<protein>
    <recommendedName>
        <fullName evidence="3">Sulfotransferase domain-containing protein</fullName>
    </recommendedName>
</protein>
<dbReference type="Pfam" id="PF00685">
    <property type="entry name" value="Sulfotransfer_1"/>
    <property type="match status" value="1"/>
</dbReference>
<comment type="similarity">
    <text evidence="1">Belongs to the sulfotransferase 1 family.</text>
</comment>
<comment type="caution">
    <text evidence="4">The sequence shown here is derived from an EMBL/GenBank/DDBJ whole genome shotgun (WGS) entry which is preliminary data.</text>
</comment>
<organism evidence="4 5">
    <name type="scientific">Chaetoceros tenuissimus</name>
    <dbReference type="NCBI Taxonomy" id="426638"/>
    <lineage>
        <taxon>Eukaryota</taxon>
        <taxon>Sar</taxon>
        <taxon>Stramenopiles</taxon>
        <taxon>Ochrophyta</taxon>
        <taxon>Bacillariophyta</taxon>
        <taxon>Coscinodiscophyceae</taxon>
        <taxon>Chaetocerotophycidae</taxon>
        <taxon>Chaetocerotales</taxon>
        <taxon>Chaetocerotaceae</taxon>
        <taxon>Chaetoceros</taxon>
    </lineage>
</organism>